<keyword evidence="6" id="KW-0325">Glycoprotein</keyword>
<evidence type="ECO:0000256" key="4">
    <source>
        <dbReference type="ARBA" id="ARBA00022989"/>
    </source>
</evidence>
<keyword evidence="4" id="KW-1133">Transmembrane helix</keyword>
<dbReference type="PANTHER" id="PTHR12812">
    <property type="entry name" value="HEPARAN SULFATE 6-O-SULFOTRANSFERASE 3"/>
    <property type="match status" value="1"/>
</dbReference>
<evidence type="ECO:0000313" key="8">
    <source>
        <dbReference type="EMBL" id="CEF99506.1"/>
    </source>
</evidence>
<dbReference type="KEGG" id="ota:OT_ostta11g00010"/>
<reference evidence="8 9" key="2">
    <citation type="journal article" date="2014" name="BMC Genomics">
        <title>An improved genome of the model marine alga Ostreococcus tauri unfolds by assessing Illumina de novo assemblies.</title>
        <authorList>
            <person name="Blanc-Mathieu R."/>
            <person name="Verhelst B."/>
            <person name="Derelle E."/>
            <person name="Rombauts S."/>
            <person name="Bouget F.Y."/>
            <person name="Carre I."/>
            <person name="Chateau A."/>
            <person name="Eyre-Walker A."/>
            <person name="Grimsley N."/>
            <person name="Moreau H."/>
            <person name="Piegu B."/>
            <person name="Rivals E."/>
            <person name="Schackwitz W."/>
            <person name="Van de Peer Y."/>
            <person name="Piganeau G."/>
        </authorList>
    </citation>
    <scope>NUCLEOTIDE SEQUENCE [LARGE SCALE GENOMIC DNA]</scope>
    <source>
        <strain evidence="9">OTTH 0595 / CCAP 157/2 / RCC745</strain>
    </source>
</reference>
<keyword evidence="5" id="KW-0472">Membrane</keyword>
<comment type="caution">
    <text evidence="8">The sequence shown here is derived from an EMBL/GenBank/DDBJ whole genome shotgun (WGS) entry which is preliminary data.</text>
</comment>
<evidence type="ECO:0000256" key="3">
    <source>
        <dbReference type="ARBA" id="ARBA00022692"/>
    </source>
</evidence>
<dbReference type="InterPro" id="IPR027417">
    <property type="entry name" value="P-loop_NTPase"/>
</dbReference>
<dbReference type="GO" id="GO:0017095">
    <property type="term" value="F:heparan sulfate 6-sulfotransferase activity"/>
    <property type="evidence" value="ECO:0007669"/>
    <property type="project" value="TreeGrafter"/>
</dbReference>
<feature type="region of interest" description="Disordered" evidence="7">
    <location>
        <begin position="1"/>
        <end position="36"/>
    </location>
</feature>
<dbReference type="PANTHER" id="PTHR12812:SF0">
    <property type="entry name" value="HEPARAN-SULFATE 6-O-SULFOTRANSFERASE"/>
    <property type="match status" value="1"/>
</dbReference>
<evidence type="ECO:0000256" key="1">
    <source>
        <dbReference type="ARBA" id="ARBA00004167"/>
    </source>
</evidence>
<dbReference type="InterPro" id="IPR010635">
    <property type="entry name" value="Heparan_SO4-6-sulfoTrfase"/>
</dbReference>
<dbReference type="FunCoup" id="A0A090M5N9">
    <property type="interactions" value="98"/>
</dbReference>
<organism evidence="8 9">
    <name type="scientific">Ostreococcus tauri</name>
    <name type="common">Marine green alga</name>
    <dbReference type="NCBI Taxonomy" id="70448"/>
    <lineage>
        <taxon>Eukaryota</taxon>
        <taxon>Viridiplantae</taxon>
        <taxon>Chlorophyta</taxon>
        <taxon>Mamiellophyceae</taxon>
        <taxon>Mamiellales</taxon>
        <taxon>Bathycoccaceae</taxon>
        <taxon>Ostreococcus</taxon>
    </lineage>
</organism>
<evidence type="ECO:0000256" key="2">
    <source>
        <dbReference type="ARBA" id="ARBA00022679"/>
    </source>
</evidence>
<accession>A0A090M5N9</accession>
<dbReference type="EMBL" id="CAID01000011">
    <property type="protein sequence ID" value="CEF99506.1"/>
    <property type="molecule type" value="Genomic_DNA"/>
</dbReference>
<evidence type="ECO:0000256" key="6">
    <source>
        <dbReference type="ARBA" id="ARBA00023180"/>
    </source>
</evidence>
<gene>
    <name evidence="8" type="ORF">OT_ostta11g00010</name>
</gene>
<feature type="compositionally biased region" description="Basic and acidic residues" evidence="7">
    <location>
        <begin position="61"/>
        <end position="80"/>
    </location>
</feature>
<keyword evidence="2" id="KW-0808">Transferase</keyword>
<dbReference type="OrthoDB" id="406981at2759"/>
<dbReference type="GO" id="GO:0016020">
    <property type="term" value="C:membrane"/>
    <property type="evidence" value="ECO:0007669"/>
    <property type="project" value="UniProtKB-SubCell"/>
</dbReference>
<proteinExistence type="predicted"/>
<dbReference type="Gene3D" id="3.40.50.300">
    <property type="entry name" value="P-loop containing nucleotide triphosphate hydrolases"/>
    <property type="match status" value="1"/>
</dbReference>
<keyword evidence="3" id="KW-0812">Transmembrane</keyword>
<evidence type="ECO:0000313" key="9">
    <source>
        <dbReference type="Proteomes" id="UP000009170"/>
    </source>
</evidence>
<name>A0A090M5N9_OSTTA</name>
<dbReference type="GeneID" id="9835774"/>
<evidence type="ECO:0000256" key="5">
    <source>
        <dbReference type="ARBA" id="ARBA00023136"/>
    </source>
</evidence>
<evidence type="ECO:0000256" key="7">
    <source>
        <dbReference type="SAM" id="MobiDB-lite"/>
    </source>
</evidence>
<protein>
    <submittedName>
        <fullName evidence="8">Sulfotransferase</fullName>
    </submittedName>
</protein>
<feature type="region of interest" description="Disordered" evidence="7">
    <location>
        <begin position="61"/>
        <end position="89"/>
    </location>
</feature>
<dbReference type="Proteomes" id="UP000009170">
    <property type="component" value="Unassembled WGS sequence"/>
</dbReference>
<keyword evidence="9" id="KW-1185">Reference proteome</keyword>
<comment type="subcellular location">
    <subcellularLocation>
        <location evidence="1">Membrane</location>
        <topology evidence="1">Single-pass membrane protein</topology>
    </subcellularLocation>
</comment>
<dbReference type="RefSeq" id="XP_003081803.2">
    <property type="nucleotide sequence ID" value="XM_003081755.2"/>
</dbReference>
<dbReference type="InParanoid" id="A0A090M5N9"/>
<reference evidence="9" key="1">
    <citation type="journal article" date="2006" name="Proc. Natl. Acad. Sci. U.S.A.">
        <title>Genome analysis of the smallest free-living eukaryote Ostreococcus tauri unveils many unique features.</title>
        <authorList>
            <person name="Derelle E."/>
            <person name="Ferraz C."/>
            <person name="Rombauts S."/>
            <person name="Rouze P."/>
            <person name="Worden A.Z."/>
            <person name="Robbens S."/>
            <person name="Partensky F."/>
            <person name="Degroeve S."/>
            <person name="Echeynie S."/>
            <person name="Cooke R."/>
            <person name="Saeys Y."/>
            <person name="Wuyts J."/>
            <person name="Jabbari K."/>
            <person name="Bowler C."/>
            <person name="Panaud O."/>
            <person name="Piegu B."/>
            <person name="Ball S.G."/>
            <person name="Ral J.-P."/>
            <person name="Bouget F.-Y."/>
            <person name="Piganeau G."/>
            <person name="De Baets B."/>
            <person name="Picard A."/>
            <person name="Delseny M."/>
            <person name="Demaille J."/>
            <person name="Van de Peer Y."/>
            <person name="Moreau H."/>
        </authorList>
    </citation>
    <scope>NUCLEOTIDE SEQUENCE [LARGE SCALE GENOMIC DNA]</scope>
    <source>
        <strain evidence="9">OTTH 0595 / CCAP 157/2 / RCC745</strain>
    </source>
</reference>
<sequence>MRGATRRGVAVAGWGANASRKSTREGRATSSKSKTSSSRARVSSLLCLILFALVWKTTRREATTQPTRREATTQPTRREATTQPTRRGAMSAERFTKCDALVASWTKKQRRAHEQRMEARYSRGDFLFFLHVPRTAGRSFHFCFLKPAFETSDLCGNQYMGVTIDPSHPKCKFLATHDDYSLVERFEAQPRMVVMLRKPSRRVLSAYEFSIEVAARSFGTNPKKIEKRVQTRQVWPWSTLTTHIDGELRGYDEAIKANQSKIAISDVYDNELYTPFAEWIEMEMVHNDVHNGQFFQVLGLSNNTDAEMEPRANELRACALRRDTPASQALMEYAKERLEREIDVVALHERLADSISLAAKTLNIPLNASAHFVHPAHADVATLSERLSKRLGDHASSESEKVEVIGFVFRFRNVKTTDLAKVSFRESYVDALRRGVSMKCGVDVDAVRIHPMSPEGDWSREFNGFHMMTVTFKTRDAVAQSSAAASEPYDDMTEDPDALYDALKVGDAEFFQNVIAINVKVDQSYGEFELSSYGRIDGTSAKATTAMAHPISRTVGEQYRVCESGQFRKYARLRANALKHITEKIHGAYETFSDLGRNRISRKLIKRVDDLNFLDYELWKFAEELFEKRFRNENDAHSLSTLPPAERIEKTM</sequence>
<dbReference type="AlphaFoldDB" id="A0A090M5N9"/>